<evidence type="ECO:0000256" key="5">
    <source>
        <dbReference type="ARBA" id="ARBA00023027"/>
    </source>
</evidence>
<evidence type="ECO:0000256" key="1">
    <source>
        <dbReference type="ARBA" id="ARBA00004701"/>
    </source>
</evidence>
<protein>
    <recommendedName>
        <fullName evidence="3 7">UDP-glucose 6-dehydrogenase</fullName>
        <ecNumber evidence="3 7">1.1.1.22</ecNumber>
    </recommendedName>
</protein>
<dbReference type="GO" id="GO:0003979">
    <property type="term" value="F:UDP-glucose 6-dehydrogenase activity"/>
    <property type="evidence" value="ECO:0007669"/>
    <property type="project" value="UniProtKB-EC"/>
</dbReference>
<feature type="binding site" evidence="10">
    <location>
        <position position="145"/>
    </location>
    <ligand>
        <name>NAD(+)</name>
        <dbReference type="ChEBI" id="CHEBI:57540"/>
    </ligand>
</feature>
<dbReference type="InterPro" id="IPR001732">
    <property type="entry name" value="UDP-Glc/GDP-Man_DH_N"/>
</dbReference>
<dbReference type="Pfam" id="PF03721">
    <property type="entry name" value="UDPG_MGDP_dh_N"/>
    <property type="match status" value="1"/>
</dbReference>
<feature type="binding site" evidence="10">
    <location>
        <position position="314"/>
    </location>
    <ligand>
        <name>NAD(+)</name>
        <dbReference type="ChEBI" id="CHEBI:57540"/>
    </ligand>
</feature>
<evidence type="ECO:0000256" key="4">
    <source>
        <dbReference type="ARBA" id="ARBA00023002"/>
    </source>
</evidence>
<dbReference type="Gene3D" id="3.40.50.720">
    <property type="entry name" value="NAD(P)-binding Rossmann-like Domain"/>
    <property type="match status" value="2"/>
</dbReference>
<reference evidence="12" key="1">
    <citation type="submission" date="2020-01" db="EMBL/GenBank/DDBJ databases">
        <authorList>
            <person name="Meier V. D."/>
            <person name="Meier V D."/>
        </authorList>
    </citation>
    <scope>NUCLEOTIDE SEQUENCE</scope>
    <source>
        <strain evidence="12">HLG_WM_MAG_03</strain>
    </source>
</reference>
<dbReference type="AlphaFoldDB" id="A0A6S6S737"/>
<dbReference type="InterPro" id="IPR008927">
    <property type="entry name" value="6-PGluconate_DH-like_C_sf"/>
</dbReference>
<feature type="binding site" evidence="9">
    <location>
        <position position="388"/>
    </location>
    <ligand>
        <name>substrate</name>
    </ligand>
</feature>
<dbReference type="InterPro" id="IPR014026">
    <property type="entry name" value="UDP-Glc/GDP-Man_DH_dimer"/>
</dbReference>
<sequence>MKIAIAGTGYVGLSNGVLLAQNNEVVALDIIPEKVEMINNKVSPIEDKEISEYLQNKDLNFKATLDKKEAYKDAEYIIISTPTDYDPETNYFNTKLVEIVIKDVLEINPEATMIIKSTVPVGYTKSVNEMFKTTNIIFSPEFLREGSALYDNLHPSRIIVGEESERAQKFANLLAEGALKKNIDILLTNSTEAEAVKLFSNTYLAMRVAYFNELDSYAQSHGLDSKQIIEGVGLDPRIGNHYNNPSFGYGGYCLPKDTKQLRANYQDVPSNIIGAIVDSNSTRKDFIADSVIAKNPSVVGIYRLVMKSGSDNFRASAIQGIMKRIKAKGIEVIIYEPAMDEEEFFHSKIMKGLAEFKNKSDVIIANRFEEILEDVKEKVYTRDIFNSDS</sequence>
<feature type="binding site" evidence="10">
    <location>
        <position position="256"/>
    </location>
    <ligand>
        <name>NAD(+)</name>
        <dbReference type="ChEBI" id="CHEBI:57540"/>
    </ligand>
</feature>
<evidence type="ECO:0000256" key="3">
    <source>
        <dbReference type="ARBA" id="ARBA00012954"/>
    </source>
</evidence>
<keyword evidence="4 7" id="KW-0560">Oxidoreductase</keyword>
<dbReference type="PANTHER" id="PTHR43750:SF2">
    <property type="entry name" value="UDP-GLUCOSE 6-DEHYDROGENASE"/>
    <property type="match status" value="1"/>
</dbReference>
<dbReference type="SUPFAM" id="SSF51735">
    <property type="entry name" value="NAD(P)-binding Rossmann-fold domains"/>
    <property type="match status" value="1"/>
</dbReference>
<feature type="active site" description="Nucleophile" evidence="8">
    <location>
        <position position="253"/>
    </location>
</feature>
<evidence type="ECO:0000256" key="7">
    <source>
        <dbReference type="PIRNR" id="PIRNR000124"/>
    </source>
</evidence>
<dbReference type="InterPro" id="IPR036220">
    <property type="entry name" value="UDP-Glc/GDP-Man_DH_C_sf"/>
</dbReference>
<dbReference type="EMBL" id="CACVAR010000077">
    <property type="protein sequence ID" value="CAA6800864.1"/>
    <property type="molecule type" value="Genomic_DNA"/>
</dbReference>
<organism evidence="12">
    <name type="scientific">uncultured Sulfurovum sp</name>
    <dbReference type="NCBI Taxonomy" id="269237"/>
    <lineage>
        <taxon>Bacteria</taxon>
        <taxon>Pseudomonadati</taxon>
        <taxon>Campylobacterota</taxon>
        <taxon>Epsilonproteobacteria</taxon>
        <taxon>Campylobacterales</taxon>
        <taxon>Sulfurovaceae</taxon>
        <taxon>Sulfurovum</taxon>
        <taxon>environmental samples</taxon>
    </lineage>
</organism>
<dbReference type="InterPro" id="IPR028357">
    <property type="entry name" value="UDPglc_DH_bac"/>
</dbReference>
<feature type="binding site" evidence="10">
    <location>
        <position position="29"/>
    </location>
    <ligand>
        <name>NAD(+)</name>
        <dbReference type="ChEBI" id="CHEBI:57540"/>
    </ligand>
</feature>
<dbReference type="Pfam" id="PF03720">
    <property type="entry name" value="UDPG_MGDP_dh_C"/>
    <property type="match status" value="1"/>
</dbReference>
<dbReference type="FunFam" id="3.40.50.720:FF:000400">
    <property type="entry name" value="UDP-glucose 6-dehydrogenase"/>
    <property type="match status" value="1"/>
</dbReference>
<evidence type="ECO:0000259" key="11">
    <source>
        <dbReference type="SMART" id="SM00984"/>
    </source>
</evidence>
<evidence type="ECO:0000256" key="8">
    <source>
        <dbReference type="PIRSR" id="PIRSR500134-1"/>
    </source>
</evidence>
<dbReference type="GO" id="GO:0000271">
    <property type="term" value="P:polysaccharide biosynthetic process"/>
    <property type="evidence" value="ECO:0007669"/>
    <property type="project" value="InterPro"/>
</dbReference>
<feature type="binding site" evidence="9">
    <location>
        <begin position="242"/>
        <end position="246"/>
    </location>
    <ligand>
        <name>substrate</name>
    </ligand>
</feature>
<evidence type="ECO:0000256" key="2">
    <source>
        <dbReference type="ARBA" id="ARBA00006601"/>
    </source>
</evidence>
<dbReference type="Gene3D" id="1.10.1040.10">
    <property type="entry name" value="N-(1-d-carboxylethyl)-l-norvaline Dehydrogenase, domain 2"/>
    <property type="match status" value="1"/>
</dbReference>
<dbReference type="InterPro" id="IPR036291">
    <property type="entry name" value="NAD(P)-bd_dom_sf"/>
</dbReference>
<dbReference type="SMART" id="SM00984">
    <property type="entry name" value="UDPG_MGDP_dh_C"/>
    <property type="match status" value="1"/>
</dbReference>
<feature type="binding site" evidence="9">
    <location>
        <position position="306"/>
    </location>
    <ligand>
        <name>substrate</name>
    </ligand>
</feature>
<feature type="binding site" evidence="9">
    <location>
        <position position="250"/>
    </location>
    <ligand>
        <name>substrate</name>
    </ligand>
</feature>
<dbReference type="PIRSF" id="PIRSF000124">
    <property type="entry name" value="UDPglc_GDPman_dh"/>
    <property type="match status" value="1"/>
</dbReference>
<dbReference type="SUPFAM" id="SSF52413">
    <property type="entry name" value="UDP-glucose/GDP-mannose dehydrogenase C-terminal domain"/>
    <property type="match status" value="1"/>
</dbReference>
<comment type="catalytic activity">
    <reaction evidence="6 7">
        <text>UDP-alpha-D-glucose + 2 NAD(+) + H2O = UDP-alpha-D-glucuronate + 2 NADH + 3 H(+)</text>
        <dbReference type="Rhea" id="RHEA:23596"/>
        <dbReference type="ChEBI" id="CHEBI:15377"/>
        <dbReference type="ChEBI" id="CHEBI:15378"/>
        <dbReference type="ChEBI" id="CHEBI:57540"/>
        <dbReference type="ChEBI" id="CHEBI:57945"/>
        <dbReference type="ChEBI" id="CHEBI:58052"/>
        <dbReference type="ChEBI" id="CHEBI:58885"/>
        <dbReference type="EC" id="1.1.1.22"/>
    </reaction>
</comment>
<dbReference type="PIRSF" id="PIRSF500134">
    <property type="entry name" value="UDPglc_DH_bac"/>
    <property type="match status" value="1"/>
</dbReference>
<accession>A0A6S6S737</accession>
<feature type="binding site" evidence="10">
    <location>
        <position position="118"/>
    </location>
    <ligand>
        <name>NAD(+)</name>
        <dbReference type="ChEBI" id="CHEBI:57540"/>
    </ligand>
</feature>
<feature type="binding site" evidence="10">
    <location>
        <position position="34"/>
    </location>
    <ligand>
        <name>NAD(+)</name>
        <dbReference type="ChEBI" id="CHEBI:57540"/>
    </ligand>
</feature>
<evidence type="ECO:0000256" key="9">
    <source>
        <dbReference type="PIRSR" id="PIRSR500134-2"/>
    </source>
</evidence>
<name>A0A6S6S737_9BACT</name>
<dbReference type="InterPro" id="IPR014027">
    <property type="entry name" value="UDP-Glc/GDP-Man_DH_C"/>
</dbReference>
<dbReference type="GO" id="GO:0006065">
    <property type="term" value="P:UDP-glucuronate biosynthetic process"/>
    <property type="evidence" value="ECO:0007669"/>
    <property type="project" value="UniProtKB-UniPathway"/>
</dbReference>
<feature type="binding site" evidence="9">
    <location>
        <begin position="142"/>
        <end position="145"/>
    </location>
    <ligand>
        <name>substrate</name>
    </ligand>
</feature>
<dbReference type="SUPFAM" id="SSF48179">
    <property type="entry name" value="6-phosphogluconate dehydrogenase C-terminal domain-like"/>
    <property type="match status" value="1"/>
</dbReference>
<comment type="pathway">
    <text evidence="1">Nucleotide-sugar biosynthesis; UDP-alpha-D-glucuronate biosynthesis; UDP-alpha-D-glucuronate from UDP-alpha-D-glucose: step 1/1.</text>
</comment>
<feature type="binding site" evidence="9">
    <location>
        <position position="197"/>
    </location>
    <ligand>
        <name>substrate</name>
    </ligand>
</feature>
<dbReference type="PANTHER" id="PTHR43750">
    <property type="entry name" value="UDP-GLUCOSE 6-DEHYDROGENASE TUAD"/>
    <property type="match status" value="1"/>
</dbReference>
<dbReference type="GO" id="GO:0051287">
    <property type="term" value="F:NAD binding"/>
    <property type="evidence" value="ECO:0007669"/>
    <property type="project" value="InterPro"/>
</dbReference>
<comment type="similarity">
    <text evidence="2 7">Belongs to the UDP-glucose/GDP-mannose dehydrogenase family.</text>
</comment>
<dbReference type="EC" id="1.1.1.22" evidence="3 7"/>
<feature type="domain" description="UDP-glucose/GDP-mannose dehydrogenase C-terminal" evidence="11">
    <location>
        <begin position="300"/>
        <end position="387"/>
    </location>
</feature>
<dbReference type="UniPathway" id="UPA00038">
    <property type="reaction ID" value="UER00491"/>
</dbReference>
<evidence type="ECO:0000256" key="6">
    <source>
        <dbReference type="ARBA" id="ARBA00047473"/>
    </source>
</evidence>
<dbReference type="InterPro" id="IPR013328">
    <property type="entry name" value="6PGD_dom2"/>
</dbReference>
<feature type="binding site" evidence="9">
    <location>
        <position position="307"/>
    </location>
    <ligand>
        <name>substrate</name>
    </ligand>
</feature>
<dbReference type="NCBIfam" id="TIGR03026">
    <property type="entry name" value="NDP-sugDHase"/>
    <property type="match status" value="1"/>
</dbReference>
<keyword evidence="5 7" id="KW-0520">NAD</keyword>
<dbReference type="InterPro" id="IPR017476">
    <property type="entry name" value="UDP-Glc/GDP-Man"/>
</dbReference>
<evidence type="ECO:0000313" key="12">
    <source>
        <dbReference type="EMBL" id="CAA6800864.1"/>
    </source>
</evidence>
<evidence type="ECO:0000256" key="10">
    <source>
        <dbReference type="PIRSR" id="PIRSR500134-3"/>
    </source>
</evidence>
<gene>
    <name evidence="12" type="ORF">HELGO_WM32837</name>
</gene>
<dbReference type="Pfam" id="PF00984">
    <property type="entry name" value="UDPG_MGDP_dh"/>
    <property type="match status" value="1"/>
</dbReference>
<proteinExistence type="inferred from homology"/>
<feature type="binding site" evidence="10">
    <location>
        <position position="83"/>
    </location>
    <ligand>
        <name>NAD(+)</name>
        <dbReference type="ChEBI" id="CHEBI:57540"/>
    </ligand>
</feature>